<dbReference type="AlphaFoldDB" id="A0A178V0E6"/>
<dbReference type="SUPFAM" id="SSF117281">
    <property type="entry name" value="Kelch motif"/>
    <property type="match status" value="1"/>
</dbReference>
<dbReference type="InterPro" id="IPR015915">
    <property type="entry name" value="Kelch-typ_b-propeller"/>
</dbReference>
<comment type="caution">
    <text evidence="2">The sequence shown here is derived from an EMBL/GenBank/DDBJ whole genome shotgun (WGS) entry which is preliminary data.</text>
</comment>
<sequence>MMNPPVDLPYIPDDLLLNCLARVTRLYYPILSLVSKRFRSLVASLELYEIRKLLGHTEKCLYLNLRFSSESEPRWFTLCRRPTRSPNPNFNSGWFASCFIPHTMKKEKKSSDNNLMVPVPTSNFITPPSELTRITSGSNIYIVSVFTNGAFSSRFLFMDCRSHTLHEVPRMDKTKKKPFMIRVLDGKIYVIEGCKNPDYSNLIERFNLKTLTWEHVPSPSAEIRGSYVTGSLVYDGKLYLFGDKRVVYKPKENKWDVVGLEMPLRWTPSYISCVVDNVIYSYGRSRVLMWYNTEERLWRYLKGLKKLPKLPKDCTCVRLLGYSGKVVVLWEKNVGGGDPQKKMIWCAEIALERRSANKIYGKIEWCDVVLTLPRSCSLLNFAAVTV</sequence>
<proteinExistence type="predicted"/>
<feature type="domain" description="F-box" evidence="1">
    <location>
        <begin position="11"/>
        <end position="51"/>
    </location>
</feature>
<dbReference type="Gene3D" id="2.120.10.80">
    <property type="entry name" value="Kelch-type beta propeller"/>
    <property type="match status" value="1"/>
</dbReference>
<evidence type="ECO:0000259" key="1">
    <source>
        <dbReference type="SMART" id="SM00256"/>
    </source>
</evidence>
<dbReference type="Pfam" id="PF00646">
    <property type="entry name" value="F-box"/>
    <property type="match status" value="1"/>
</dbReference>
<evidence type="ECO:0000313" key="3">
    <source>
        <dbReference type="Proteomes" id="UP000078284"/>
    </source>
</evidence>
<reference evidence="3" key="1">
    <citation type="journal article" date="2016" name="Proc. Natl. Acad. Sci. U.S.A.">
        <title>Chromosome-level assembly of Arabidopsis thaliana Ler reveals the extent of translocation and inversion polymorphisms.</title>
        <authorList>
            <person name="Zapata L."/>
            <person name="Ding J."/>
            <person name="Willing E.M."/>
            <person name="Hartwig B."/>
            <person name="Bezdan D."/>
            <person name="Jiao W.B."/>
            <person name="Patel V."/>
            <person name="Velikkakam James G."/>
            <person name="Koornneef M."/>
            <person name="Ossowski S."/>
            <person name="Schneeberger K."/>
        </authorList>
    </citation>
    <scope>NUCLEOTIDE SEQUENCE [LARGE SCALE GENOMIC DNA]</scope>
    <source>
        <strain evidence="3">cv. Landsberg erecta</strain>
    </source>
</reference>
<gene>
    <name evidence="2" type="ordered locus">AXX17_At4g13230</name>
</gene>
<organism evidence="2 3">
    <name type="scientific">Arabidopsis thaliana</name>
    <name type="common">Mouse-ear cress</name>
    <dbReference type="NCBI Taxonomy" id="3702"/>
    <lineage>
        <taxon>Eukaryota</taxon>
        <taxon>Viridiplantae</taxon>
        <taxon>Streptophyta</taxon>
        <taxon>Embryophyta</taxon>
        <taxon>Tracheophyta</taxon>
        <taxon>Spermatophyta</taxon>
        <taxon>Magnoliopsida</taxon>
        <taxon>eudicotyledons</taxon>
        <taxon>Gunneridae</taxon>
        <taxon>Pentapetalae</taxon>
        <taxon>rosids</taxon>
        <taxon>malvids</taxon>
        <taxon>Brassicales</taxon>
        <taxon>Brassicaceae</taxon>
        <taxon>Camelineae</taxon>
        <taxon>Arabidopsis</taxon>
    </lineage>
</organism>
<evidence type="ECO:0000313" key="2">
    <source>
        <dbReference type="EMBL" id="OAO99638.1"/>
    </source>
</evidence>
<name>A0A178V0E6_ARATH</name>
<dbReference type="InterPro" id="IPR001810">
    <property type="entry name" value="F-box_dom"/>
</dbReference>
<dbReference type="InterPro" id="IPR057499">
    <property type="entry name" value="Kelch_FKB95"/>
</dbReference>
<dbReference type="PANTHER" id="PTHR24414:SF82">
    <property type="entry name" value="GALACTOSE OXIDASE_KELCH REPEAT SUPERFAMILY PROTEIN"/>
    <property type="match status" value="1"/>
</dbReference>
<dbReference type="SMART" id="SM00256">
    <property type="entry name" value="FBOX"/>
    <property type="match status" value="1"/>
</dbReference>
<protein>
    <recommendedName>
        <fullName evidence="1">F-box domain-containing protein</fullName>
    </recommendedName>
</protein>
<dbReference type="InterPro" id="IPR050354">
    <property type="entry name" value="F-box/kelch-repeat_ARATH"/>
</dbReference>
<dbReference type="EMBL" id="LUHQ01000004">
    <property type="protein sequence ID" value="OAO99638.1"/>
    <property type="molecule type" value="Genomic_DNA"/>
</dbReference>
<accession>A0A178V0E6</accession>
<dbReference type="Pfam" id="PF25210">
    <property type="entry name" value="Kelch_FKB95"/>
    <property type="match status" value="1"/>
</dbReference>
<dbReference type="Proteomes" id="UP000078284">
    <property type="component" value="Chromosome 4"/>
</dbReference>
<dbReference type="PANTHER" id="PTHR24414">
    <property type="entry name" value="F-BOX/KELCH-REPEAT PROTEIN SKIP4"/>
    <property type="match status" value="1"/>
</dbReference>
<dbReference type="CDD" id="cd22152">
    <property type="entry name" value="F-box_AtAFR-like"/>
    <property type="match status" value="1"/>
</dbReference>
<dbReference type="ExpressionAtlas" id="A0A178V0E6">
    <property type="expression patterns" value="baseline and differential"/>
</dbReference>